<accession>A0AAF0I871</accession>
<keyword evidence="3" id="KW-0812">Transmembrane</keyword>
<evidence type="ECO:0000256" key="3">
    <source>
        <dbReference type="SAM" id="Phobius"/>
    </source>
</evidence>
<gene>
    <name evidence="5" type="ORF">OL234_02965</name>
</gene>
<proteinExistence type="inferred from homology"/>
<keyword evidence="3" id="KW-1133">Transmembrane helix</keyword>
<dbReference type="KEGG" id="vie:OL234_02965"/>
<feature type="transmembrane region" description="Helical" evidence="3">
    <location>
        <begin position="15"/>
        <end position="37"/>
    </location>
</feature>
<dbReference type="PRINTS" id="PR01002">
    <property type="entry name" value="FLGFLGJ"/>
</dbReference>
<keyword evidence="3" id="KW-0472">Membrane</keyword>
<dbReference type="SMART" id="SM00047">
    <property type="entry name" value="LYZ2"/>
    <property type="match status" value="1"/>
</dbReference>
<dbReference type="EMBL" id="CP110232">
    <property type="protein sequence ID" value="WEG73889.1"/>
    <property type="molecule type" value="Genomic_DNA"/>
</dbReference>
<keyword evidence="6" id="KW-1185">Reference proteome</keyword>
<protein>
    <submittedName>
        <fullName evidence="5">Glycoside hydrolase family 73 protein</fullName>
    </submittedName>
</protein>
<dbReference type="InterPro" id="IPR051056">
    <property type="entry name" value="Glycosyl_Hydrolase_73"/>
</dbReference>
<keyword evidence="2 5" id="KW-0378">Hydrolase</keyword>
<dbReference type="RefSeq" id="WP_275469688.1">
    <property type="nucleotide sequence ID" value="NZ_CP110232.1"/>
</dbReference>
<dbReference type="Gene3D" id="1.10.530.10">
    <property type="match status" value="1"/>
</dbReference>
<evidence type="ECO:0000256" key="1">
    <source>
        <dbReference type="ARBA" id="ARBA00010266"/>
    </source>
</evidence>
<dbReference type="GO" id="GO:0004040">
    <property type="term" value="F:amidase activity"/>
    <property type="evidence" value="ECO:0007669"/>
    <property type="project" value="InterPro"/>
</dbReference>
<dbReference type="Pfam" id="PF01832">
    <property type="entry name" value="Glucosaminidase"/>
    <property type="match status" value="1"/>
</dbReference>
<organism evidence="5 6">
    <name type="scientific">Vagococcus intermedius</name>
    <dbReference type="NCBI Taxonomy" id="2991418"/>
    <lineage>
        <taxon>Bacteria</taxon>
        <taxon>Bacillati</taxon>
        <taxon>Bacillota</taxon>
        <taxon>Bacilli</taxon>
        <taxon>Lactobacillales</taxon>
        <taxon>Enterococcaceae</taxon>
        <taxon>Vagococcus</taxon>
    </lineage>
</organism>
<dbReference type="Proteomes" id="UP001179647">
    <property type="component" value="Chromosome"/>
</dbReference>
<dbReference type="InterPro" id="IPR002901">
    <property type="entry name" value="MGlyc_endo_b_GlcNAc-like_dom"/>
</dbReference>
<dbReference type="PANTHER" id="PTHR33308:SF9">
    <property type="entry name" value="PEPTIDOGLYCAN HYDROLASE FLGJ"/>
    <property type="match status" value="1"/>
</dbReference>
<evidence type="ECO:0000259" key="4">
    <source>
        <dbReference type="SMART" id="SM00047"/>
    </source>
</evidence>
<dbReference type="AlphaFoldDB" id="A0AAF0I871"/>
<reference evidence="5" key="1">
    <citation type="submission" date="2022-10" db="EMBL/GenBank/DDBJ databases">
        <title>Vagococcus sp. isolated from poultry meat.</title>
        <authorList>
            <person name="Johansson P."/>
            <person name="Bjorkroth J."/>
        </authorList>
    </citation>
    <scope>NUCLEOTIDE SEQUENCE</scope>
    <source>
        <strain evidence="5">STAA11</strain>
    </source>
</reference>
<name>A0AAF0I871_9ENTE</name>
<evidence type="ECO:0000313" key="6">
    <source>
        <dbReference type="Proteomes" id="UP001179647"/>
    </source>
</evidence>
<dbReference type="PANTHER" id="PTHR33308">
    <property type="entry name" value="PEPTIDOGLYCAN HYDROLASE FLGJ"/>
    <property type="match status" value="1"/>
</dbReference>
<dbReference type="Gene3D" id="4.10.80.30">
    <property type="entry name" value="DNA polymerase, domain 6"/>
    <property type="match status" value="1"/>
</dbReference>
<feature type="domain" description="Mannosyl-glycoprotein endo-beta-N-acetylglucosamidase-like" evidence="4">
    <location>
        <begin position="42"/>
        <end position="200"/>
    </location>
</feature>
<sequence>MAKVNNNYLRSKLNLILLLLIGVILVGGVFIASLKLLSISEKGSSDEDIEYFVTSLVPQAQKIYQEKGILPSIIIAQAALESDWGRSELSQTYYNLYGIKASQADRDHVRLNTDEFLVGSWSKSKERFKVYDSWTSSMEDYAGLLTLGTVNNPTLYHAVLQATNYQEAAEALQLAGYATDPKYSEKLINLIEANQLFIYDN</sequence>
<evidence type="ECO:0000256" key="2">
    <source>
        <dbReference type="ARBA" id="ARBA00022801"/>
    </source>
</evidence>
<evidence type="ECO:0000313" key="5">
    <source>
        <dbReference type="EMBL" id="WEG73889.1"/>
    </source>
</evidence>
<comment type="similarity">
    <text evidence="1">Belongs to the glycosyl hydrolase 73 family.</text>
</comment>